<comment type="caution">
    <text evidence="2">The sequence shown here is derived from an EMBL/GenBank/DDBJ whole genome shotgun (WGS) entry which is preliminary data.</text>
</comment>
<dbReference type="EMBL" id="JARKIE010000103">
    <property type="protein sequence ID" value="KAJ7683955.1"/>
    <property type="molecule type" value="Genomic_DNA"/>
</dbReference>
<keyword evidence="4" id="KW-1185">Reference proteome</keyword>
<evidence type="ECO:0000313" key="3">
    <source>
        <dbReference type="EMBL" id="KAJ7683955.1"/>
    </source>
</evidence>
<evidence type="ECO:0000313" key="4">
    <source>
        <dbReference type="Proteomes" id="UP001221757"/>
    </source>
</evidence>
<proteinExistence type="predicted"/>
<dbReference type="AlphaFoldDB" id="A0AAD7CH50"/>
<protein>
    <submittedName>
        <fullName evidence="2">Uncharacterized protein</fullName>
    </submittedName>
</protein>
<evidence type="ECO:0000256" key="1">
    <source>
        <dbReference type="SAM" id="MobiDB-lite"/>
    </source>
</evidence>
<feature type="region of interest" description="Disordered" evidence="1">
    <location>
        <begin position="1"/>
        <end position="106"/>
    </location>
</feature>
<dbReference type="Proteomes" id="UP001221757">
    <property type="component" value="Unassembled WGS sequence"/>
</dbReference>
<organism evidence="2 4">
    <name type="scientific">Mycena rosella</name>
    <name type="common">Pink bonnet</name>
    <name type="synonym">Agaricus rosellus</name>
    <dbReference type="NCBI Taxonomy" id="1033263"/>
    <lineage>
        <taxon>Eukaryota</taxon>
        <taxon>Fungi</taxon>
        <taxon>Dikarya</taxon>
        <taxon>Basidiomycota</taxon>
        <taxon>Agaricomycotina</taxon>
        <taxon>Agaricomycetes</taxon>
        <taxon>Agaricomycetidae</taxon>
        <taxon>Agaricales</taxon>
        <taxon>Marasmiineae</taxon>
        <taxon>Mycenaceae</taxon>
        <taxon>Mycena</taxon>
    </lineage>
</organism>
<name>A0AAD7CH50_MYCRO</name>
<reference evidence="2" key="1">
    <citation type="submission" date="2023-03" db="EMBL/GenBank/DDBJ databases">
        <title>Massive genome expansion in bonnet fungi (Mycena s.s.) driven by repeated elements and novel gene families across ecological guilds.</title>
        <authorList>
            <consortium name="Lawrence Berkeley National Laboratory"/>
            <person name="Harder C.B."/>
            <person name="Miyauchi S."/>
            <person name="Viragh M."/>
            <person name="Kuo A."/>
            <person name="Thoen E."/>
            <person name="Andreopoulos B."/>
            <person name="Lu D."/>
            <person name="Skrede I."/>
            <person name="Drula E."/>
            <person name="Henrissat B."/>
            <person name="Morin E."/>
            <person name="Kohler A."/>
            <person name="Barry K."/>
            <person name="LaButti K."/>
            <person name="Morin E."/>
            <person name="Salamov A."/>
            <person name="Lipzen A."/>
            <person name="Mereny Z."/>
            <person name="Hegedus B."/>
            <person name="Baldrian P."/>
            <person name="Stursova M."/>
            <person name="Weitz H."/>
            <person name="Taylor A."/>
            <person name="Grigoriev I.V."/>
            <person name="Nagy L.G."/>
            <person name="Martin F."/>
            <person name="Kauserud H."/>
        </authorList>
    </citation>
    <scope>NUCLEOTIDE SEQUENCE</scope>
    <source>
        <strain evidence="2">CBHHK067</strain>
    </source>
</reference>
<gene>
    <name evidence="3" type="ORF">B0H17DRAFT_1073106</name>
    <name evidence="2" type="ORF">B0H17DRAFT_1103150</name>
</gene>
<accession>A0AAD7CH50</accession>
<feature type="compositionally biased region" description="Low complexity" evidence="1">
    <location>
        <begin position="89"/>
        <end position="106"/>
    </location>
</feature>
<evidence type="ECO:0000313" key="2">
    <source>
        <dbReference type="EMBL" id="KAJ7648511.1"/>
    </source>
</evidence>
<feature type="compositionally biased region" description="Basic and acidic residues" evidence="1">
    <location>
        <begin position="64"/>
        <end position="80"/>
    </location>
</feature>
<dbReference type="EMBL" id="JARKIE010000378">
    <property type="protein sequence ID" value="KAJ7648511.1"/>
    <property type="molecule type" value="Genomic_DNA"/>
</dbReference>
<sequence length="117" mass="13057">MERILGFCKPPRNTLSSISTMRFRLRRQKRAPQYPTLDDTPPNSDVRAQPSSHCPLASPPPHRARLDAVLRRHPILEDTRPNTYSGAQPSSLSSPPRVAAAASRSSRLRAWPPVDLV</sequence>